<dbReference type="HOGENOM" id="CLU_3137946_0_0_14"/>
<accession>Q98PG3</accession>
<name>Q98PG3_MYCPU</name>
<dbReference type="Proteomes" id="UP000000528">
    <property type="component" value="Chromosome"/>
</dbReference>
<gene>
    <name evidence="1" type="ordered locus">MYPU_7600</name>
</gene>
<dbReference type="PIR" id="H90606">
    <property type="entry name" value="H90606"/>
</dbReference>
<protein>
    <submittedName>
        <fullName evidence="1">Uncharacterized protein</fullName>
    </submittedName>
</protein>
<organism evidence="2">
    <name type="scientific">Mycoplasmopsis pulmonis (strain UAB CTIP)</name>
    <name type="common">Mycoplasma pulmonis</name>
    <dbReference type="NCBI Taxonomy" id="272635"/>
    <lineage>
        <taxon>Bacteria</taxon>
        <taxon>Bacillati</taxon>
        <taxon>Mycoplasmatota</taxon>
        <taxon>Mycoplasmoidales</taxon>
        <taxon>Metamycoplasmataceae</taxon>
        <taxon>Mycoplasmopsis</taxon>
    </lineage>
</organism>
<dbReference type="AlphaFoldDB" id="Q98PG3"/>
<keyword evidence="2" id="KW-1185">Reference proteome</keyword>
<reference evidence="1 2" key="1">
    <citation type="journal article" date="2001" name="Nucleic Acids Res.">
        <title>The complete genome sequence of the murine respiratory pathogen Mycoplasma pulmonis.</title>
        <authorList>
            <person name="Chambaud I."/>
            <person name="Heilig R."/>
            <person name="Ferris S."/>
            <person name="Barbe V."/>
            <person name="Samson D."/>
            <person name="Galisson F."/>
            <person name="Moszer I."/>
            <person name="Dybvig K."/>
            <person name="Wroblewski H."/>
            <person name="Viari A."/>
            <person name="Rocha E.P.C."/>
            <person name="Blanchard A."/>
        </authorList>
    </citation>
    <scope>NUCLEOTIDE SEQUENCE [LARGE SCALE GENOMIC DNA]</scope>
    <source>
        <strain evidence="1 2">UAB CTIP</strain>
    </source>
</reference>
<proteinExistence type="predicted"/>
<sequence>MYDSFLKKNIIAQLYIQTFSFLIKWPSKWAKYEKKSHIFYILAFFYFFK</sequence>
<dbReference type="KEGG" id="mpu:MYPU_7600"/>
<evidence type="ECO:0000313" key="1">
    <source>
        <dbReference type="EMBL" id="CAC13933.1"/>
    </source>
</evidence>
<dbReference type="EMBL" id="AL445565">
    <property type="protein sequence ID" value="CAC13933.1"/>
    <property type="molecule type" value="Genomic_DNA"/>
</dbReference>
<evidence type="ECO:0000313" key="2">
    <source>
        <dbReference type="Proteomes" id="UP000000528"/>
    </source>
</evidence>